<sequence length="156" mass="17882">MNKYEKLLNEAYEDGVNVDEDFPFEGKTSGLYIDGNIALSNKLETSVEKNCIIAEELGHHHTTTGDILDPTDAWNRKQERQARLWAYNKRIGLQGLIDAYEHGCQNCHETADYLEVTEQFLQECISNYTAKYGEGIVINNYYIMFIPYFGVGKLVK</sequence>
<dbReference type="RefSeq" id="WP_055152105.1">
    <property type="nucleotide sequence ID" value="NZ_BAAACT010000045.1"/>
</dbReference>
<dbReference type="OrthoDB" id="1707128at2"/>
<dbReference type="Proteomes" id="UP000095544">
    <property type="component" value="Unassembled WGS sequence"/>
</dbReference>
<evidence type="ECO:0000313" key="1">
    <source>
        <dbReference type="EMBL" id="CUO11867.1"/>
    </source>
</evidence>
<dbReference type="AlphaFoldDB" id="A0A174CFX9"/>
<evidence type="ECO:0000313" key="2">
    <source>
        <dbReference type="Proteomes" id="UP000095544"/>
    </source>
</evidence>
<protein>
    <submittedName>
        <fullName evidence="1">Domain of uncharacterized function (DUF955)</fullName>
    </submittedName>
</protein>
<name>A0A174CFX9_9FIRM</name>
<accession>A0A174CFX9</accession>
<gene>
    <name evidence="1" type="ORF">ERS852491_01335</name>
</gene>
<proteinExistence type="predicted"/>
<dbReference type="EMBL" id="CYZU01000009">
    <property type="protein sequence ID" value="CUO11867.1"/>
    <property type="molecule type" value="Genomic_DNA"/>
</dbReference>
<organism evidence="1 2">
    <name type="scientific">Faecalicatena contorta</name>
    <dbReference type="NCBI Taxonomy" id="39482"/>
    <lineage>
        <taxon>Bacteria</taxon>
        <taxon>Bacillati</taxon>
        <taxon>Bacillota</taxon>
        <taxon>Clostridia</taxon>
        <taxon>Lachnospirales</taxon>
        <taxon>Lachnospiraceae</taxon>
        <taxon>Faecalicatena</taxon>
    </lineage>
</organism>
<dbReference type="STRING" id="39482.ERS852491_01335"/>
<reference evidence="1 2" key="1">
    <citation type="submission" date="2015-09" db="EMBL/GenBank/DDBJ databases">
        <authorList>
            <consortium name="Pathogen Informatics"/>
        </authorList>
    </citation>
    <scope>NUCLEOTIDE SEQUENCE [LARGE SCALE GENOMIC DNA]</scope>
    <source>
        <strain evidence="1 2">2789STDY5834876</strain>
    </source>
</reference>